<dbReference type="InterPro" id="IPR036388">
    <property type="entry name" value="WH-like_DNA-bd_sf"/>
</dbReference>
<dbReference type="GO" id="GO:0003700">
    <property type="term" value="F:DNA-binding transcription factor activity"/>
    <property type="evidence" value="ECO:0007669"/>
    <property type="project" value="InterPro"/>
</dbReference>
<dbReference type="Gene3D" id="1.10.10.10">
    <property type="entry name" value="Winged helix-like DNA-binding domain superfamily/Winged helix DNA-binding domain"/>
    <property type="match status" value="1"/>
</dbReference>
<reference evidence="5 6" key="1">
    <citation type="submission" date="2020-01" db="EMBL/GenBank/DDBJ databases">
        <title>Insect and environment-associated Actinomycetes.</title>
        <authorList>
            <person name="Currrie C."/>
            <person name="Chevrette M."/>
            <person name="Carlson C."/>
            <person name="Stubbendieck R."/>
            <person name="Wendt-Pienkowski E."/>
        </authorList>
    </citation>
    <scope>NUCLEOTIDE SEQUENCE [LARGE SCALE GENOMIC DNA]</scope>
    <source>
        <strain evidence="5 6">SID10258</strain>
    </source>
</reference>
<feature type="domain" description="HTH arsR-type" evidence="4">
    <location>
        <begin position="269"/>
        <end position="344"/>
    </location>
</feature>
<evidence type="ECO:0000256" key="1">
    <source>
        <dbReference type="ARBA" id="ARBA00023015"/>
    </source>
</evidence>
<dbReference type="PANTHER" id="PTHR43132">
    <property type="entry name" value="ARSENICAL RESISTANCE OPERON REPRESSOR ARSR-RELATED"/>
    <property type="match status" value="1"/>
</dbReference>
<dbReference type="Pfam" id="PF12840">
    <property type="entry name" value="HTH_20"/>
    <property type="match status" value="1"/>
</dbReference>
<dbReference type="AlphaFoldDB" id="A0A6L9QJT2"/>
<keyword evidence="1" id="KW-0805">Transcription regulation</keyword>
<organism evidence="5 6">
    <name type="scientific">Actinomadura bangladeshensis</name>
    <dbReference type="NCBI Taxonomy" id="453573"/>
    <lineage>
        <taxon>Bacteria</taxon>
        <taxon>Bacillati</taxon>
        <taxon>Actinomycetota</taxon>
        <taxon>Actinomycetes</taxon>
        <taxon>Streptosporangiales</taxon>
        <taxon>Thermomonosporaceae</taxon>
        <taxon>Actinomadura</taxon>
    </lineage>
</organism>
<keyword evidence="3" id="KW-0804">Transcription</keyword>
<dbReference type="InterPro" id="IPR001845">
    <property type="entry name" value="HTH_ArsR_DNA-bd_dom"/>
</dbReference>
<name>A0A6L9QJT2_9ACTN</name>
<protein>
    <submittedName>
        <fullName evidence="5">Winged helix-turn-helix transcriptional regulator</fullName>
    </submittedName>
</protein>
<dbReference type="EMBL" id="JAAGLI010000633">
    <property type="protein sequence ID" value="NEA25585.1"/>
    <property type="molecule type" value="Genomic_DNA"/>
</dbReference>
<evidence type="ECO:0000259" key="4">
    <source>
        <dbReference type="SMART" id="SM00418"/>
    </source>
</evidence>
<gene>
    <name evidence="5" type="ORF">G3I70_24305</name>
</gene>
<evidence type="ECO:0000256" key="2">
    <source>
        <dbReference type="ARBA" id="ARBA00023125"/>
    </source>
</evidence>
<evidence type="ECO:0000256" key="3">
    <source>
        <dbReference type="ARBA" id="ARBA00023163"/>
    </source>
</evidence>
<dbReference type="InterPro" id="IPR011991">
    <property type="entry name" value="ArsR-like_HTH"/>
</dbReference>
<dbReference type="Proteomes" id="UP000475532">
    <property type="component" value="Unassembled WGS sequence"/>
</dbReference>
<dbReference type="InterPro" id="IPR051011">
    <property type="entry name" value="Metal_resp_trans_reg"/>
</dbReference>
<accession>A0A6L9QJT2</accession>
<dbReference type="GO" id="GO:0003677">
    <property type="term" value="F:DNA binding"/>
    <property type="evidence" value="ECO:0007669"/>
    <property type="project" value="UniProtKB-KW"/>
</dbReference>
<evidence type="ECO:0000313" key="6">
    <source>
        <dbReference type="Proteomes" id="UP000475532"/>
    </source>
</evidence>
<dbReference type="CDD" id="cd00090">
    <property type="entry name" value="HTH_ARSR"/>
    <property type="match status" value="1"/>
</dbReference>
<evidence type="ECO:0000313" key="5">
    <source>
        <dbReference type="EMBL" id="NEA25585.1"/>
    </source>
</evidence>
<proteinExistence type="predicted"/>
<dbReference type="SMART" id="SM00418">
    <property type="entry name" value="HTH_ARSR"/>
    <property type="match status" value="1"/>
</dbReference>
<dbReference type="InterPro" id="IPR036390">
    <property type="entry name" value="WH_DNA-bd_sf"/>
</dbReference>
<comment type="caution">
    <text evidence="5">The sequence shown here is derived from an EMBL/GenBank/DDBJ whole genome shotgun (WGS) entry which is preliminary data.</text>
</comment>
<dbReference type="PANTHER" id="PTHR43132:SF8">
    <property type="entry name" value="HTH-TYPE TRANSCRIPTIONAL REGULATOR KMTR"/>
    <property type="match status" value="1"/>
</dbReference>
<dbReference type="SUPFAM" id="SSF46785">
    <property type="entry name" value="Winged helix' DNA-binding domain"/>
    <property type="match status" value="1"/>
</dbReference>
<keyword evidence="2" id="KW-0238">DNA-binding</keyword>
<dbReference type="RefSeq" id="WP_163059646.1">
    <property type="nucleotide sequence ID" value="NZ_JAAGLI010000633.1"/>
</dbReference>
<sequence length="350" mass="38429">MLKDASRDGGGRMLRIHFTSGDLARVRVAGLGPLAETQLSLQVLQRRDEAVAFGAWRRRAGPALPPEARALARFLAPAAHAPVDLFTLVGAVEERDEFVDRVMDVPLEPLRVEVETFPGLARRRPPWLRHLGHEEDASHRLATAARGCYDAGLRPYWTRINDHLEAEKRAYARAMADGGVHGLLSSLRPMLQWKPPILEVPGYRPYRMKDLHLNGRGVVLAPSLFCRRRPLVYGSIRDPGAAVLVICPVLRDPLAAAEIWAPPTSRPSEAVVALLGRTRAEVLDCVAEERTTSEIAERLRISVSGASQHAAVLRRAGLLTSRRDANRVLHHLSVLGAALLDGRSPAIEGT</sequence>